<keyword evidence="5 8" id="KW-0812">Transmembrane</keyword>
<dbReference type="InterPro" id="IPR006702">
    <property type="entry name" value="CASP_dom"/>
</dbReference>
<evidence type="ECO:0000256" key="8">
    <source>
        <dbReference type="RuleBase" id="RU361233"/>
    </source>
</evidence>
<keyword evidence="11" id="KW-1185">Reference proteome</keyword>
<comment type="caution">
    <text evidence="8">Lacks conserved residue(s) required for the propagation of feature annotation.</text>
</comment>
<keyword evidence="7 8" id="KW-0472">Membrane</keyword>
<evidence type="ECO:0000256" key="1">
    <source>
        <dbReference type="ARBA" id="ARBA00004651"/>
    </source>
</evidence>
<evidence type="ECO:0000256" key="2">
    <source>
        <dbReference type="ARBA" id="ARBA00007651"/>
    </source>
</evidence>
<evidence type="ECO:0000256" key="5">
    <source>
        <dbReference type="ARBA" id="ARBA00022692"/>
    </source>
</evidence>
<feature type="domain" description="Casparian strip membrane protein" evidence="9">
    <location>
        <begin position="9"/>
        <end position="137"/>
    </location>
</feature>
<evidence type="ECO:0000256" key="6">
    <source>
        <dbReference type="ARBA" id="ARBA00022989"/>
    </source>
</evidence>
<accession>A0A5P1F8F6</accession>
<keyword evidence="4 8" id="KW-1003">Cell membrane</keyword>
<feature type="transmembrane region" description="Helical" evidence="8">
    <location>
        <begin position="126"/>
        <end position="148"/>
    </location>
</feature>
<dbReference type="EMBL" id="CM007383">
    <property type="protein sequence ID" value="ONK74605.1"/>
    <property type="molecule type" value="Genomic_DNA"/>
</dbReference>
<evidence type="ECO:0000256" key="7">
    <source>
        <dbReference type="ARBA" id="ARBA00023136"/>
    </source>
</evidence>
<evidence type="ECO:0000313" key="10">
    <source>
        <dbReference type="EMBL" id="ONK74605.1"/>
    </source>
</evidence>
<dbReference type="Proteomes" id="UP000243459">
    <property type="component" value="Chromosome 3"/>
</dbReference>
<keyword evidence="6 8" id="KW-1133">Transmembrane helix</keyword>
<name>A0A5P1F8F6_ASPOF</name>
<organism evidence="10 11">
    <name type="scientific">Asparagus officinalis</name>
    <name type="common">Garden asparagus</name>
    <dbReference type="NCBI Taxonomy" id="4686"/>
    <lineage>
        <taxon>Eukaryota</taxon>
        <taxon>Viridiplantae</taxon>
        <taxon>Streptophyta</taxon>
        <taxon>Embryophyta</taxon>
        <taxon>Tracheophyta</taxon>
        <taxon>Spermatophyta</taxon>
        <taxon>Magnoliopsida</taxon>
        <taxon>Liliopsida</taxon>
        <taxon>Asparagales</taxon>
        <taxon>Asparagaceae</taxon>
        <taxon>Asparagoideae</taxon>
        <taxon>Asparagus</taxon>
    </lineage>
</organism>
<dbReference type="AlphaFoldDB" id="A0A5P1F8F6"/>
<gene>
    <name evidence="10" type="ORF">A4U43_C03F8210</name>
</gene>
<comment type="subcellular location">
    <subcellularLocation>
        <location evidence="1 8">Cell membrane</location>
        <topology evidence="1 8">Multi-pass membrane protein</topology>
    </subcellularLocation>
</comment>
<dbReference type="Gramene" id="ONK74605">
    <property type="protein sequence ID" value="ONK74605"/>
    <property type="gene ID" value="A4U43_C03F8210"/>
</dbReference>
<dbReference type="GO" id="GO:0005886">
    <property type="term" value="C:plasma membrane"/>
    <property type="evidence" value="ECO:0007669"/>
    <property type="project" value="UniProtKB-SubCell"/>
</dbReference>
<comment type="subunit">
    <text evidence="3 8">Homodimer and heterodimers.</text>
</comment>
<feature type="transmembrane region" description="Helical" evidence="8">
    <location>
        <begin position="12"/>
        <end position="30"/>
    </location>
</feature>
<evidence type="ECO:0000256" key="4">
    <source>
        <dbReference type="ARBA" id="ARBA00022475"/>
    </source>
</evidence>
<dbReference type="Pfam" id="PF04535">
    <property type="entry name" value="CASP_dom"/>
    <property type="match status" value="1"/>
</dbReference>
<dbReference type="OMA" id="ECNESHA"/>
<evidence type="ECO:0000313" key="11">
    <source>
        <dbReference type="Proteomes" id="UP000243459"/>
    </source>
</evidence>
<feature type="transmembrane region" description="Helical" evidence="8">
    <location>
        <begin position="78"/>
        <end position="105"/>
    </location>
</feature>
<evidence type="ECO:0000259" key="9">
    <source>
        <dbReference type="Pfam" id="PF04535"/>
    </source>
</evidence>
<dbReference type="InterPro" id="IPR045009">
    <property type="entry name" value="CASPL-5"/>
</dbReference>
<evidence type="ECO:0000256" key="3">
    <source>
        <dbReference type="ARBA" id="ARBA00011489"/>
    </source>
</evidence>
<comment type="similarity">
    <text evidence="2 8">Belongs to the Casparian strip membrane proteins (CASP) family.</text>
</comment>
<reference evidence="11" key="1">
    <citation type="journal article" date="2017" name="Nat. Commun.">
        <title>The asparagus genome sheds light on the origin and evolution of a young Y chromosome.</title>
        <authorList>
            <person name="Harkess A."/>
            <person name="Zhou J."/>
            <person name="Xu C."/>
            <person name="Bowers J.E."/>
            <person name="Van der Hulst R."/>
            <person name="Ayyampalayam S."/>
            <person name="Mercati F."/>
            <person name="Riccardi P."/>
            <person name="McKain M.R."/>
            <person name="Kakrana A."/>
            <person name="Tang H."/>
            <person name="Ray J."/>
            <person name="Groenendijk J."/>
            <person name="Arikit S."/>
            <person name="Mathioni S.M."/>
            <person name="Nakano M."/>
            <person name="Shan H."/>
            <person name="Telgmann-Rauber A."/>
            <person name="Kanno A."/>
            <person name="Yue Z."/>
            <person name="Chen H."/>
            <person name="Li W."/>
            <person name="Chen Y."/>
            <person name="Xu X."/>
            <person name="Zhang Y."/>
            <person name="Luo S."/>
            <person name="Chen H."/>
            <person name="Gao J."/>
            <person name="Mao Z."/>
            <person name="Pires J.C."/>
            <person name="Luo M."/>
            <person name="Kudrna D."/>
            <person name="Wing R.A."/>
            <person name="Meyers B.C."/>
            <person name="Yi K."/>
            <person name="Kong H."/>
            <person name="Lavrijsen P."/>
            <person name="Sunseri F."/>
            <person name="Falavigna A."/>
            <person name="Ye Y."/>
            <person name="Leebens-Mack J.H."/>
            <person name="Chen G."/>
        </authorList>
    </citation>
    <scope>NUCLEOTIDE SEQUENCE [LARGE SCALE GENOMIC DNA]</scope>
    <source>
        <strain evidence="11">cv. DH0086</strain>
    </source>
</reference>
<proteinExistence type="inferred from homology"/>
<sequence>MVEVPGALGTKVSLFLRLGQVVFSSASLLFMSVGVQFYSYTSFCFLVTIMGLVIPWSTTLTMLDMYSLFIRCPVRVPGIMVIVVVGDWVLSILSLAAACASASVVDLLAHFDRSYCPLRLCGRYQISASMAFVSWFLTAISCLFNLWWSMACASQYAPGWRVTDEAYIYVTVILMTSTRSCHRNLDDPHIPNGVNMSQVSNTSYMCDTH</sequence>
<protein>
    <recommendedName>
        <fullName evidence="8">CASP-like protein</fullName>
    </recommendedName>
</protein>
<dbReference type="PANTHER" id="PTHR32021">
    <property type="entry name" value="CASP-LIKE PROTEIN 5B3"/>
    <property type="match status" value="1"/>
</dbReference>
<dbReference type="PANTHER" id="PTHR32021:SF30">
    <property type="entry name" value="CASP-LIKE PROTEIN 5C1"/>
    <property type="match status" value="1"/>
</dbReference>